<evidence type="ECO:0000259" key="4">
    <source>
        <dbReference type="PROSITE" id="PS51186"/>
    </source>
</evidence>
<feature type="domain" description="N-acetyltransferase" evidence="4">
    <location>
        <begin position="170"/>
        <end position="315"/>
    </location>
</feature>
<evidence type="ECO:0000256" key="3">
    <source>
        <dbReference type="SAM" id="MobiDB-lite"/>
    </source>
</evidence>
<feature type="domain" description="N-acetyltransferase" evidence="4">
    <location>
        <begin position="21"/>
        <end position="167"/>
    </location>
</feature>
<dbReference type="RefSeq" id="WP_123222051.1">
    <property type="nucleotide sequence ID" value="NZ_RJSF01000019.1"/>
</dbReference>
<feature type="compositionally biased region" description="Basic and acidic residues" evidence="3">
    <location>
        <begin position="1"/>
        <end position="11"/>
    </location>
</feature>
<keyword evidence="1 5" id="KW-0808">Transferase</keyword>
<dbReference type="OrthoDB" id="9799092at2"/>
<feature type="region of interest" description="Disordered" evidence="3">
    <location>
        <begin position="1"/>
        <end position="20"/>
    </location>
</feature>
<evidence type="ECO:0000256" key="1">
    <source>
        <dbReference type="ARBA" id="ARBA00022679"/>
    </source>
</evidence>
<dbReference type="PROSITE" id="PS51186">
    <property type="entry name" value="GNAT"/>
    <property type="match status" value="2"/>
</dbReference>
<protein>
    <submittedName>
        <fullName evidence="5">GNAT family N-acetyltransferase</fullName>
    </submittedName>
</protein>
<evidence type="ECO:0000313" key="5">
    <source>
        <dbReference type="EMBL" id="RNM15800.1"/>
    </source>
</evidence>
<keyword evidence="6" id="KW-1185">Reference proteome</keyword>
<name>A0A3N0GUL1_9ACTN</name>
<gene>
    <name evidence="5" type="ORF">EFL26_06380</name>
</gene>
<dbReference type="CDD" id="cd04301">
    <property type="entry name" value="NAT_SF"/>
    <property type="match status" value="2"/>
</dbReference>
<reference evidence="5 6" key="1">
    <citation type="submission" date="2018-11" db="EMBL/GenBank/DDBJ databases">
        <authorList>
            <person name="Li F."/>
        </authorList>
    </citation>
    <scope>NUCLEOTIDE SEQUENCE [LARGE SCALE GENOMIC DNA]</scope>
    <source>
        <strain evidence="5 6">Gsoil 818</strain>
    </source>
</reference>
<dbReference type="GO" id="GO:0016747">
    <property type="term" value="F:acyltransferase activity, transferring groups other than amino-acyl groups"/>
    <property type="evidence" value="ECO:0007669"/>
    <property type="project" value="InterPro"/>
</dbReference>
<comment type="caution">
    <text evidence="5">The sequence shown here is derived from an EMBL/GenBank/DDBJ whole genome shotgun (WGS) entry which is preliminary data.</text>
</comment>
<dbReference type="InterPro" id="IPR050832">
    <property type="entry name" value="Bact_Acetyltransf"/>
</dbReference>
<sequence length="315" mass="34359">MSERETQREDAPDLPGLPDGFAHRPLTTADAAAVFEVVAAEQQQVLGKVDLEEADLVADWSRPSHDLASHSVGVLDGERIIAYAEVMGPARGDAAVHPGHHGRGVGTWLARWMQDRARALGHQDIGMPVPVGSPGEALLRALGYRVRWNSWVLVFPDDHRLVEQPLPTGHTIRVAESDADRRAAHDVIEDAFLEWSVREKQSYDDWIAQVVGRPGFEPWNLRVVVDPGGEVVGGLHIVLSGDTGFVSKVAVRRDRRGRGLAKALLMDGFGVARRHGATRSELSTDSRTGALDLYLGLGMEITDHWVNLGIALDQG</sequence>
<proteinExistence type="predicted"/>
<keyword evidence="2" id="KW-0012">Acyltransferase</keyword>
<evidence type="ECO:0000256" key="2">
    <source>
        <dbReference type="ARBA" id="ARBA00023315"/>
    </source>
</evidence>
<dbReference type="AlphaFoldDB" id="A0A3N0GUL1"/>
<dbReference type="InterPro" id="IPR016181">
    <property type="entry name" value="Acyl_CoA_acyltransferase"/>
</dbReference>
<dbReference type="InterPro" id="IPR000182">
    <property type="entry name" value="GNAT_dom"/>
</dbReference>
<dbReference type="Gene3D" id="3.40.630.30">
    <property type="match status" value="1"/>
</dbReference>
<dbReference type="PANTHER" id="PTHR43877">
    <property type="entry name" value="AMINOALKYLPHOSPHONATE N-ACETYLTRANSFERASE-RELATED-RELATED"/>
    <property type="match status" value="1"/>
</dbReference>
<dbReference type="Proteomes" id="UP000279994">
    <property type="component" value="Unassembled WGS sequence"/>
</dbReference>
<organism evidence="5 6">
    <name type="scientific">Nocardioides pocheonensis</name>
    <dbReference type="NCBI Taxonomy" id="661485"/>
    <lineage>
        <taxon>Bacteria</taxon>
        <taxon>Bacillati</taxon>
        <taxon>Actinomycetota</taxon>
        <taxon>Actinomycetes</taxon>
        <taxon>Propionibacteriales</taxon>
        <taxon>Nocardioidaceae</taxon>
        <taxon>Nocardioides</taxon>
    </lineage>
</organism>
<dbReference type="SUPFAM" id="SSF55729">
    <property type="entry name" value="Acyl-CoA N-acyltransferases (Nat)"/>
    <property type="match status" value="2"/>
</dbReference>
<dbReference type="EMBL" id="RJSF01000019">
    <property type="protein sequence ID" value="RNM15800.1"/>
    <property type="molecule type" value="Genomic_DNA"/>
</dbReference>
<evidence type="ECO:0000313" key="6">
    <source>
        <dbReference type="Proteomes" id="UP000279994"/>
    </source>
</evidence>
<accession>A0A3N0GUL1</accession>
<dbReference type="Pfam" id="PF00583">
    <property type="entry name" value="Acetyltransf_1"/>
    <property type="match status" value="2"/>
</dbReference>